<dbReference type="GO" id="GO:0016491">
    <property type="term" value="F:oxidoreductase activity"/>
    <property type="evidence" value="ECO:0007669"/>
    <property type="project" value="InterPro"/>
</dbReference>
<comment type="similarity">
    <text evidence="2">Belongs to the sterol desaturase family.</text>
</comment>
<feature type="domain" description="Fatty acid hydroxylase" evidence="7">
    <location>
        <begin position="133"/>
        <end position="272"/>
    </location>
</feature>
<evidence type="ECO:0000256" key="1">
    <source>
        <dbReference type="ARBA" id="ARBA00004141"/>
    </source>
</evidence>
<dbReference type="STRING" id="56857.A0A200QB25"/>
<keyword evidence="10" id="KW-1185">Reference proteome</keyword>
<dbReference type="AlphaFoldDB" id="A0A200QB25"/>
<feature type="transmembrane region" description="Helical" evidence="6">
    <location>
        <begin position="127"/>
        <end position="145"/>
    </location>
</feature>
<evidence type="ECO:0000256" key="6">
    <source>
        <dbReference type="SAM" id="Phobius"/>
    </source>
</evidence>
<organism evidence="9 10">
    <name type="scientific">Macleaya cordata</name>
    <name type="common">Five-seeded plume-poppy</name>
    <name type="synonym">Bocconia cordata</name>
    <dbReference type="NCBI Taxonomy" id="56857"/>
    <lineage>
        <taxon>Eukaryota</taxon>
        <taxon>Viridiplantae</taxon>
        <taxon>Streptophyta</taxon>
        <taxon>Embryophyta</taxon>
        <taxon>Tracheophyta</taxon>
        <taxon>Spermatophyta</taxon>
        <taxon>Magnoliopsida</taxon>
        <taxon>Ranunculales</taxon>
        <taxon>Papaveraceae</taxon>
        <taxon>Papaveroideae</taxon>
        <taxon>Macleaya</taxon>
    </lineage>
</organism>
<sequence length="627" mass="72128">MASRPGPLSEFPWKNLGNYKYIVLAPWVVHSVYSYVTKEESERDLTGLLILPYLLWRWIHGQAWITLARFQTARSKHRILDKGIEFEQVDRERNWDDLIILNGLIFYPMSYFVSAASKLPVWRTDGVVMAFLLHAGPVEFLYYWLHRALHHHFLYSRYHSHHHSSIVTEPITSVVHPFAEHISYFILFSIPMLIPVLTGTASIGALLGYITYVDFMNNMGHCNFELVPKWLFDVFPFLKYIMYTPSFHSLHHTQFRTNLSLFMPFYDYIYGTMDHSSDKLYETSLKGKADNPNVVHLTHPTTLESIYHLRPAIASLASSPYAPNWYLWMFWPVTYGCMLLSWICDSTFTVERHLFNDLKMQTWAIPRYSFQYFLPWQKDKINSLIEKAILKAEEAGAKVFSLGLLNQASSIINGEELNGNGELYVQKHPNLNIRIVDGSTLAVAVVLNSIPQGTKEVLLRGNLSKVVYAVAEALCQRGVQVAMVSKDDFKKLKLRLPTDLWSNLVLSNTQTQKVWLVHAGALTEKEQKQAPEGTHFIPLSQFPLKRVRKDCMYYTTPALVIPKALENVHACENWLPRRVMSAWHVAGIVHALEGWETHECGDTLLDVEKVWSATLRHGFLPAVVRST</sequence>
<dbReference type="GO" id="GO:0008610">
    <property type="term" value="P:lipid biosynthetic process"/>
    <property type="evidence" value="ECO:0007669"/>
    <property type="project" value="InterPro"/>
</dbReference>
<accession>A0A200QB25</accession>
<keyword evidence="5 6" id="KW-0472">Membrane</keyword>
<dbReference type="InterPro" id="IPR050307">
    <property type="entry name" value="Sterol_Desaturase_Related"/>
</dbReference>
<evidence type="ECO:0000256" key="3">
    <source>
        <dbReference type="ARBA" id="ARBA00022692"/>
    </source>
</evidence>
<feature type="transmembrane region" description="Helical" evidence="6">
    <location>
        <begin position="98"/>
        <end position="115"/>
    </location>
</feature>
<evidence type="ECO:0000313" key="9">
    <source>
        <dbReference type="EMBL" id="OVA07674.1"/>
    </source>
</evidence>
<dbReference type="PANTHER" id="PTHR11863">
    <property type="entry name" value="STEROL DESATURASE"/>
    <property type="match status" value="1"/>
</dbReference>
<evidence type="ECO:0000256" key="2">
    <source>
        <dbReference type="ARBA" id="ARBA00009324"/>
    </source>
</evidence>
<feature type="transmembrane region" description="Helical" evidence="6">
    <location>
        <begin position="184"/>
        <end position="210"/>
    </location>
</feature>
<dbReference type="InterPro" id="IPR021940">
    <property type="entry name" value="CER1-like_C"/>
</dbReference>
<dbReference type="InParanoid" id="A0A200QB25"/>
<evidence type="ECO:0000313" key="10">
    <source>
        <dbReference type="Proteomes" id="UP000195402"/>
    </source>
</evidence>
<dbReference type="Proteomes" id="UP000195402">
    <property type="component" value="Unassembled WGS sequence"/>
</dbReference>
<evidence type="ECO:0000256" key="5">
    <source>
        <dbReference type="ARBA" id="ARBA00023136"/>
    </source>
</evidence>
<dbReference type="OrthoDB" id="408954at2759"/>
<dbReference type="OMA" id="SYRWFMR"/>
<gene>
    <name evidence="9" type="ORF">BVC80_1827g29</name>
</gene>
<dbReference type="GO" id="GO:0016020">
    <property type="term" value="C:membrane"/>
    <property type="evidence" value="ECO:0007669"/>
    <property type="project" value="UniProtKB-SubCell"/>
</dbReference>
<protein>
    <submittedName>
        <fullName evidence="9">Fatty acid hydroxylase</fullName>
    </submittedName>
</protein>
<comment type="subcellular location">
    <subcellularLocation>
        <location evidence="1">Membrane</location>
        <topology evidence="1">Multi-pass membrane protein</topology>
    </subcellularLocation>
</comment>
<dbReference type="InterPro" id="IPR006694">
    <property type="entry name" value="Fatty_acid_hydroxylase"/>
</dbReference>
<dbReference type="FunCoup" id="A0A200QB25">
    <property type="interactions" value="194"/>
</dbReference>
<name>A0A200QB25_MACCD</name>
<comment type="caution">
    <text evidence="9">The sequence shown here is derived from an EMBL/GenBank/DDBJ whole genome shotgun (WGS) entry which is preliminary data.</text>
</comment>
<keyword evidence="4 6" id="KW-1133">Transmembrane helix</keyword>
<evidence type="ECO:0000259" key="8">
    <source>
        <dbReference type="Pfam" id="PF12076"/>
    </source>
</evidence>
<reference evidence="9 10" key="1">
    <citation type="journal article" date="2017" name="Mol. Plant">
        <title>The Genome of Medicinal Plant Macleaya cordata Provides New Insights into Benzylisoquinoline Alkaloids Metabolism.</title>
        <authorList>
            <person name="Liu X."/>
            <person name="Liu Y."/>
            <person name="Huang P."/>
            <person name="Ma Y."/>
            <person name="Qing Z."/>
            <person name="Tang Q."/>
            <person name="Cao H."/>
            <person name="Cheng P."/>
            <person name="Zheng Y."/>
            <person name="Yuan Z."/>
            <person name="Zhou Y."/>
            <person name="Liu J."/>
            <person name="Tang Z."/>
            <person name="Zhuo Y."/>
            <person name="Zhang Y."/>
            <person name="Yu L."/>
            <person name="Huang J."/>
            <person name="Yang P."/>
            <person name="Peng Q."/>
            <person name="Zhang J."/>
            <person name="Jiang W."/>
            <person name="Zhang Z."/>
            <person name="Lin K."/>
            <person name="Ro D.K."/>
            <person name="Chen X."/>
            <person name="Xiong X."/>
            <person name="Shang Y."/>
            <person name="Huang S."/>
            <person name="Zeng J."/>
        </authorList>
    </citation>
    <scope>NUCLEOTIDE SEQUENCE [LARGE SCALE GENOMIC DNA]</scope>
    <source>
        <strain evidence="10">cv. BLH2017</strain>
        <tissue evidence="9">Root</tissue>
    </source>
</reference>
<dbReference type="EMBL" id="MVGT01002446">
    <property type="protein sequence ID" value="OVA07674.1"/>
    <property type="molecule type" value="Genomic_DNA"/>
</dbReference>
<evidence type="ECO:0000256" key="4">
    <source>
        <dbReference type="ARBA" id="ARBA00022989"/>
    </source>
</evidence>
<evidence type="ECO:0000259" key="7">
    <source>
        <dbReference type="Pfam" id="PF04116"/>
    </source>
</evidence>
<dbReference type="GO" id="GO:0005506">
    <property type="term" value="F:iron ion binding"/>
    <property type="evidence" value="ECO:0007669"/>
    <property type="project" value="InterPro"/>
</dbReference>
<proteinExistence type="inferred from homology"/>
<dbReference type="Pfam" id="PF12076">
    <property type="entry name" value="CER1-like_C"/>
    <property type="match status" value="1"/>
</dbReference>
<dbReference type="Pfam" id="PF04116">
    <property type="entry name" value="FA_hydroxylase"/>
    <property type="match status" value="1"/>
</dbReference>
<keyword evidence="3 6" id="KW-0812">Transmembrane</keyword>
<feature type="domain" description="Very-long-chain aldehyde decarbonylase CER1-like C-terminal" evidence="8">
    <location>
        <begin position="457"/>
        <end position="621"/>
    </location>
</feature>